<protein>
    <submittedName>
        <fullName evidence="2">Uncharacterized protein</fullName>
    </submittedName>
</protein>
<accession>A0A0M9WC52</accession>
<reference evidence="2 3" key="1">
    <citation type="submission" date="2015-08" db="EMBL/GenBank/DDBJ databases">
        <title>Genome sequencing of Penicillium nordicum.</title>
        <authorList>
            <person name="Nguyen H.D."/>
            <person name="Seifert K.A."/>
        </authorList>
    </citation>
    <scope>NUCLEOTIDE SEQUENCE [LARGE SCALE GENOMIC DNA]</scope>
    <source>
        <strain evidence="2 3">DAOMC 185683</strain>
    </source>
</reference>
<organism evidence="2 3">
    <name type="scientific">Penicillium nordicum</name>
    <dbReference type="NCBI Taxonomy" id="229535"/>
    <lineage>
        <taxon>Eukaryota</taxon>
        <taxon>Fungi</taxon>
        <taxon>Dikarya</taxon>
        <taxon>Ascomycota</taxon>
        <taxon>Pezizomycotina</taxon>
        <taxon>Eurotiomycetes</taxon>
        <taxon>Eurotiomycetidae</taxon>
        <taxon>Eurotiales</taxon>
        <taxon>Aspergillaceae</taxon>
        <taxon>Penicillium</taxon>
    </lineage>
</organism>
<dbReference type="EMBL" id="LHQQ01000230">
    <property type="protein sequence ID" value="KOS38893.1"/>
    <property type="molecule type" value="Genomic_DNA"/>
</dbReference>
<comment type="caution">
    <text evidence="2">The sequence shown here is derived from an EMBL/GenBank/DDBJ whole genome shotgun (WGS) entry which is preliminary data.</text>
</comment>
<sequence length="73" mass="8470">MQSCRRPLWQNMKWRSFLEHSNNSLQINILIPRSVVDLAVKAEQTTSRAKRPTPGPLVLVRPSKRKIPSKHKI</sequence>
<feature type="compositionally biased region" description="Basic residues" evidence="1">
    <location>
        <begin position="62"/>
        <end position="73"/>
    </location>
</feature>
<evidence type="ECO:0000313" key="2">
    <source>
        <dbReference type="EMBL" id="KOS38893.1"/>
    </source>
</evidence>
<name>A0A0M9WC52_9EURO</name>
<feature type="region of interest" description="Disordered" evidence="1">
    <location>
        <begin position="43"/>
        <end position="73"/>
    </location>
</feature>
<evidence type="ECO:0000313" key="3">
    <source>
        <dbReference type="Proteomes" id="UP000037696"/>
    </source>
</evidence>
<dbReference type="Proteomes" id="UP000037696">
    <property type="component" value="Unassembled WGS sequence"/>
</dbReference>
<dbReference type="AlphaFoldDB" id="A0A0M9WC52"/>
<gene>
    <name evidence="2" type="ORF">ACN38_g10290</name>
</gene>
<keyword evidence="3" id="KW-1185">Reference proteome</keyword>
<evidence type="ECO:0000256" key="1">
    <source>
        <dbReference type="SAM" id="MobiDB-lite"/>
    </source>
</evidence>
<proteinExistence type="predicted"/>